<sequence length="143" mass="15933">MIGPSAAMAKLAESGEDAGKLLVLTVYTFCRINVWNGQWDFKIDLSRMGRSIKLSSIGSVDVLRSRVALLYGFQASPVSIELSYWIEDPIAELNGKGTQPVQIVCDKDVRVLKALLSTFSSQSGKESESHWLFWVQRKVLQPK</sequence>
<accession>A0A6D2I095</accession>
<dbReference type="AlphaFoldDB" id="A0A6D2I095"/>
<dbReference type="Proteomes" id="UP000467841">
    <property type="component" value="Unassembled WGS sequence"/>
</dbReference>
<reference evidence="1" key="1">
    <citation type="submission" date="2020-01" db="EMBL/GenBank/DDBJ databases">
        <authorList>
            <person name="Mishra B."/>
        </authorList>
    </citation>
    <scope>NUCLEOTIDE SEQUENCE [LARGE SCALE GENOMIC DNA]</scope>
</reference>
<evidence type="ECO:0000313" key="2">
    <source>
        <dbReference type="Proteomes" id="UP000467841"/>
    </source>
</evidence>
<comment type="caution">
    <text evidence="1">The sequence shown here is derived from an EMBL/GenBank/DDBJ whole genome shotgun (WGS) entry which is preliminary data.</text>
</comment>
<proteinExistence type="predicted"/>
<name>A0A6D2I095_9BRAS</name>
<dbReference type="EMBL" id="CACVBM020000665">
    <property type="protein sequence ID" value="CAA7021851.1"/>
    <property type="molecule type" value="Genomic_DNA"/>
</dbReference>
<organism evidence="1 2">
    <name type="scientific">Microthlaspi erraticum</name>
    <dbReference type="NCBI Taxonomy" id="1685480"/>
    <lineage>
        <taxon>Eukaryota</taxon>
        <taxon>Viridiplantae</taxon>
        <taxon>Streptophyta</taxon>
        <taxon>Embryophyta</taxon>
        <taxon>Tracheophyta</taxon>
        <taxon>Spermatophyta</taxon>
        <taxon>Magnoliopsida</taxon>
        <taxon>eudicotyledons</taxon>
        <taxon>Gunneridae</taxon>
        <taxon>Pentapetalae</taxon>
        <taxon>rosids</taxon>
        <taxon>malvids</taxon>
        <taxon>Brassicales</taxon>
        <taxon>Brassicaceae</taxon>
        <taxon>Coluteocarpeae</taxon>
        <taxon>Microthlaspi</taxon>
    </lineage>
</organism>
<gene>
    <name evidence="1" type="ORF">MERR_LOCUS9086</name>
</gene>
<keyword evidence="2" id="KW-1185">Reference proteome</keyword>
<evidence type="ECO:0000313" key="1">
    <source>
        <dbReference type="EMBL" id="CAA7021851.1"/>
    </source>
</evidence>
<protein>
    <submittedName>
        <fullName evidence="1">Uncharacterized protein</fullName>
    </submittedName>
</protein>
<dbReference type="OrthoDB" id="10369410at2759"/>